<protein>
    <submittedName>
        <fullName evidence="1">Uncharacterized protein</fullName>
    </submittedName>
</protein>
<organism evidence="1 2">
    <name type="scientific">Dreissena polymorpha</name>
    <name type="common">Zebra mussel</name>
    <name type="synonym">Mytilus polymorpha</name>
    <dbReference type="NCBI Taxonomy" id="45954"/>
    <lineage>
        <taxon>Eukaryota</taxon>
        <taxon>Metazoa</taxon>
        <taxon>Spiralia</taxon>
        <taxon>Lophotrochozoa</taxon>
        <taxon>Mollusca</taxon>
        <taxon>Bivalvia</taxon>
        <taxon>Autobranchia</taxon>
        <taxon>Heteroconchia</taxon>
        <taxon>Euheterodonta</taxon>
        <taxon>Imparidentia</taxon>
        <taxon>Neoheterodontei</taxon>
        <taxon>Myida</taxon>
        <taxon>Dreissenoidea</taxon>
        <taxon>Dreissenidae</taxon>
        <taxon>Dreissena</taxon>
    </lineage>
</organism>
<sequence>MMPRYSAKLRGVTPRRFLPRHRFAESRRVHASASASCRKYADTPGGIWLAAYVPDGTTGEEKMNLLDLINIFMFFSFT</sequence>
<comment type="caution">
    <text evidence="1">The sequence shown here is derived from an EMBL/GenBank/DDBJ whole genome shotgun (WGS) entry which is preliminary data.</text>
</comment>
<dbReference type="EMBL" id="JAIWYP010000005">
    <property type="protein sequence ID" value="KAH3823860.1"/>
    <property type="molecule type" value="Genomic_DNA"/>
</dbReference>
<keyword evidence="2" id="KW-1185">Reference proteome</keyword>
<accession>A0A9D4GY78</accession>
<evidence type="ECO:0000313" key="2">
    <source>
        <dbReference type="Proteomes" id="UP000828390"/>
    </source>
</evidence>
<gene>
    <name evidence="1" type="ORF">DPMN_125683</name>
</gene>
<evidence type="ECO:0000313" key="1">
    <source>
        <dbReference type="EMBL" id="KAH3823860.1"/>
    </source>
</evidence>
<proteinExistence type="predicted"/>
<reference evidence="1" key="1">
    <citation type="journal article" date="2019" name="bioRxiv">
        <title>The Genome of the Zebra Mussel, Dreissena polymorpha: A Resource for Invasive Species Research.</title>
        <authorList>
            <person name="McCartney M.A."/>
            <person name="Auch B."/>
            <person name="Kono T."/>
            <person name="Mallez S."/>
            <person name="Zhang Y."/>
            <person name="Obille A."/>
            <person name="Becker A."/>
            <person name="Abrahante J.E."/>
            <person name="Garbe J."/>
            <person name="Badalamenti J.P."/>
            <person name="Herman A."/>
            <person name="Mangelson H."/>
            <person name="Liachko I."/>
            <person name="Sullivan S."/>
            <person name="Sone E.D."/>
            <person name="Koren S."/>
            <person name="Silverstein K.A.T."/>
            <person name="Beckman K.B."/>
            <person name="Gohl D.M."/>
        </authorList>
    </citation>
    <scope>NUCLEOTIDE SEQUENCE</scope>
    <source>
        <strain evidence="1">Duluth1</strain>
        <tissue evidence="1">Whole animal</tissue>
    </source>
</reference>
<dbReference type="AlphaFoldDB" id="A0A9D4GY78"/>
<reference evidence="1" key="2">
    <citation type="submission" date="2020-11" db="EMBL/GenBank/DDBJ databases">
        <authorList>
            <person name="McCartney M.A."/>
            <person name="Auch B."/>
            <person name="Kono T."/>
            <person name="Mallez S."/>
            <person name="Becker A."/>
            <person name="Gohl D.M."/>
            <person name="Silverstein K.A.T."/>
            <person name="Koren S."/>
            <person name="Bechman K.B."/>
            <person name="Herman A."/>
            <person name="Abrahante J.E."/>
            <person name="Garbe J."/>
        </authorList>
    </citation>
    <scope>NUCLEOTIDE SEQUENCE</scope>
    <source>
        <strain evidence="1">Duluth1</strain>
        <tissue evidence="1">Whole animal</tissue>
    </source>
</reference>
<dbReference type="Proteomes" id="UP000828390">
    <property type="component" value="Unassembled WGS sequence"/>
</dbReference>
<name>A0A9D4GY78_DREPO</name>